<organism evidence="1 2">
    <name type="scientific">Orchesella dallaii</name>
    <dbReference type="NCBI Taxonomy" id="48710"/>
    <lineage>
        <taxon>Eukaryota</taxon>
        <taxon>Metazoa</taxon>
        <taxon>Ecdysozoa</taxon>
        <taxon>Arthropoda</taxon>
        <taxon>Hexapoda</taxon>
        <taxon>Collembola</taxon>
        <taxon>Entomobryomorpha</taxon>
        <taxon>Entomobryoidea</taxon>
        <taxon>Orchesellidae</taxon>
        <taxon>Orchesellinae</taxon>
        <taxon>Orchesella</taxon>
    </lineage>
</organism>
<name>A0ABP1S1H7_9HEXA</name>
<dbReference type="Proteomes" id="UP001642540">
    <property type="component" value="Unassembled WGS sequence"/>
</dbReference>
<accession>A0ABP1S1H7</accession>
<evidence type="ECO:0000313" key="1">
    <source>
        <dbReference type="EMBL" id="CAL8141405.1"/>
    </source>
</evidence>
<reference evidence="1 2" key="1">
    <citation type="submission" date="2024-08" db="EMBL/GenBank/DDBJ databases">
        <authorList>
            <person name="Cucini C."/>
            <person name="Frati F."/>
        </authorList>
    </citation>
    <scope>NUCLEOTIDE SEQUENCE [LARGE SCALE GENOMIC DNA]</scope>
</reference>
<sequence>MSVLKTGLNTYILLVLIFSKSLSYTQFASQVKLTSMHGIYIHISHEKYTLPFKYVLKEQTVRLSAFPTMLEKGSDVIKNHKEGKVIFSKNGIQELSATLEERLQIMDFRPVTKKAFTVLPELWHDRLAHVNPVSLSRTALKGAAYGLEGLKTLGDQRAKIYEQAKNVTFREDLMPILPKKKAVAETTDSDEVEKFEVTIENDLVTKENNTETAQTAVPNDHDEDTLEINASDEELFQSRPTSPRLSTTPPLTWSAEMHTEEQAPVARRLRNQETRRAPYRYQASFLTKEDIPEPANVQEAMKSKHWRYWLEGMESEMKKQHENGT</sequence>
<gene>
    <name evidence="1" type="ORF">ODALV1_LOCUS28702</name>
</gene>
<comment type="caution">
    <text evidence="1">The sequence shown here is derived from an EMBL/GenBank/DDBJ whole genome shotgun (WGS) entry which is preliminary data.</text>
</comment>
<proteinExistence type="predicted"/>
<evidence type="ECO:0000313" key="2">
    <source>
        <dbReference type="Proteomes" id="UP001642540"/>
    </source>
</evidence>
<keyword evidence="2" id="KW-1185">Reference proteome</keyword>
<protein>
    <submittedName>
        <fullName evidence="1">Uncharacterized protein</fullName>
    </submittedName>
</protein>
<dbReference type="EMBL" id="CAXLJM020000146">
    <property type="protein sequence ID" value="CAL8141405.1"/>
    <property type="molecule type" value="Genomic_DNA"/>
</dbReference>